<dbReference type="PANTHER" id="PTHR48094:SF12">
    <property type="entry name" value="PARKINSON DISEASE PROTEIN 7 HOMOLOG"/>
    <property type="match status" value="1"/>
</dbReference>
<dbReference type="Proteomes" id="UP000530660">
    <property type="component" value="Unassembled WGS sequence"/>
</dbReference>
<comment type="caution">
    <text evidence="3">The sequence shown here is derived from an EMBL/GenBank/DDBJ whole genome shotgun (WGS) entry which is preliminary data.</text>
</comment>
<evidence type="ECO:0000313" key="3">
    <source>
        <dbReference type="EMBL" id="KAF6001155.1"/>
    </source>
</evidence>
<dbReference type="Gene3D" id="3.40.50.880">
    <property type="match status" value="1"/>
</dbReference>
<dbReference type="GO" id="GO:0005737">
    <property type="term" value="C:cytoplasm"/>
    <property type="evidence" value="ECO:0007669"/>
    <property type="project" value="UniProtKB-ARBA"/>
</dbReference>
<protein>
    <recommendedName>
        <fullName evidence="2">DJ-1/PfpI domain-containing protein</fullName>
    </recommendedName>
</protein>
<name>A0A7J7IDJ6_9RHOD</name>
<dbReference type="SUPFAM" id="SSF52317">
    <property type="entry name" value="Class I glutamine amidotransferase-like"/>
    <property type="match status" value="1"/>
</dbReference>
<accession>A0A7J7IDJ6</accession>
<dbReference type="AlphaFoldDB" id="A0A7J7IDJ6"/>
<dbReference type="OrthoDB" id="543156at2759"/>
<evidence type="ECO:0000313" key="4">
    <source>
        <dbReference type="Proteomes" id="UP000530660"/>
    </source>
</evidence>
<reference evidence="3 4" key="1">
    <citation type="journal article" date="2020" name="J. Phycol.">
        <title>Comparative genome analysis reveals Cyanidiococcus gen. nov., a new extremophilic red algal genus sister to Cyanidioschyzon (Cyanidioschyzonaceae, Rhodophyta).</title>
        <authorList>
            <person name="Liu S.-L."/>
            <person name="Chiang Y.-R."/>
            <person name="Yoon H.S."/>
            <person name="Fu H.-Y."/>
        </authorList>
    </citation>
    <scope>NUCLEOTIDE SEQUENCE [LARGE SCALE GENOMIC DNA]</scope>
    <source>
        <strain evidence="3 4">THAL066</strain>
    </source>
</reference>
<evidence type="ECO:0000259" key="2">
    <source>
        <dbReference type="Pfam" id="PF01965"/>
    </source>
</evidence>
<gene>
    <name evidence="3" type="ORF">F1559_003749</name>
</gene>
<dbReference type="PANTHER" id="PTHR48094">
    <property type="entry name" value="PROTEIN/NUCLEIC ACID DEGLYCASE DJ-1-RELATED"/>
    <property type="match status" value="1"/>
</dbReference>
<dbReference type="NCBIfam" id="TIGR01383">
    <property type="entry name" value="not_thiJ"/>
    <property type="match status" value="1"/>
</dbReference>
<dbReference type="InterPro" id="IPR006287">
    <property type="entry name" value="DJ-1"/>
</dbReference>
<keyword evidence="4" id="KW-1185">Reference proteome</keyword>
<dbReference type="GO" id="GO:1903189">
    <property type="term" value="P:glyoxal metabolic process"/>
    <property type="evidence" value="ECO:0007669"/>
    <property type="project" value="TreeGrafter"/>
</dbReference>
<dbReference type="InterPro" id="IPR002818">
    <property type="entry name" value="DJ-1/PfpI"/>
</dbReference>
<keyword evidence="1" id="KW-0677">Repeat</keyword>
<feature type="domain" description="DJ-1/PfpI" evidence="2">
    <location>
        <begin position="148"/>
        <end position="315"/>
    </location>
</feature>
<dbReference type="FunFam" id="3.40.50.880:FF:000015">
    <property type="entry name" value="Protein DJ-1 homolog C"/>
    <property type="match status" value="1"/>
</dbReference>
<organism evidence="3 4">
    <name type="scientific">Cyanidiococcus yangmingshanensis</name>
    <dbReference type="NCBI Taxonomy" id="2690220"/>
    <lineage>
        <taxon>Eukaryota</taxon>
        <taxon>Rhodophyta</taxon>
        <taxon>Bangiophyceae</taxon>
        <taxon>Cyanidiales</taxon>
        <taxon>Cyanidiaceae</taxon>
        <taxon>Cyanidiococcus</taxon>
    </lineage>
</organism>
<dbReference type="CDD" id="cd03135">
    <property type="entry name" value="GATase1_DJ-1"/>
    <property type="match status" value="1"/>
</dbReference>
<dbReference type="EMBL" id="VWRR01000016">
    <property type="protein sequence ID" value="KAF6001155.1"/>
    <property type="molecule type" value="Genomic_DNA"/>
</dbReference>
<dbReference type="InterPro" id="IPR029062">
    <property type="entry name" value="Class_I_gatase-like"/>
</dbReference>
<sequence length="340" mass="36788">MMPACSRQHSARSHLRTRLRLHDHVLYSMVESVSRVYLESTHWRPKQDPPFQCLCDCVVGLMVQATAFQAPTVHYFRCFSATVQGGRGLVCSSTAKNFLQGVSVWSGPNTGARRTGSFLTRRLALGSQRSCRSRQFQLDAAFDGMVHKKALVAVANGSEEIETVTAVDTLVRAGVQVTLASVENERQVTASRGVKLVADALITDSQVHSAVFDAVILPGGMPGAEHLRDSQPLVELLKRHIANGQLIGAICAAPAVALASHRLLDGVKATCYPAPNFRAKLMTHAHMDEAVVRDDQFITSQGPGTALAFSLAMVEALCGSEQAEKVAKAMLTPMPMVTRR</sequence>
<evidence type="ECO:0000256" key="1">
    <source>
        <dbReference type="ARBA" id="ARBA00022737"/>
    </source>
</evidence>
<dbReference type="Pfam" id="PF01965">
    <property type="entry name" value="DJ-1_PfpI"/>
    <property type="match status" value="1"/>
</dbReference>
<dbReference type="InterPro" id="IPR050325">
    <property type="entry name" value="Prot/Nucl_acid_deglycase"/>
</dbReference>
<proteinExistence type="predicted"/>